<dbReference type="Proteomes" id="UP000298513">
    <property type="component" value="Unassembled WGS sequence"/>
</dbReference>
<dbReference type="Pfam" id="PF09424">
    <property type="entry name" value="YqeY"/>
    <property type="match status" value="1"/>
</dbReference>
<dbReference type="GO" id="GO:0016884">
    <property type="term" value="F:carbon-nitrogen ligase activity, with glutamine as amido-N-donor"/>
    <property type="evidence" value="ECO:0007669"/>
    <property type="project" value="InterPro"/>
</dbReference>
<evidence type="ECO:0000313" key="2">
    <source>
        <dbReference type="EMBL" id="TGN83943.1"/>
    </source>
</evidence>
<feature type="region of interest" description="Disordered" evidence="1">
    <location>
        <begin position="65"/>
        <end position="85"/>
    </location>
</feature>
<dbReference type="Gene3D" id="1.10.10.410">
    <property type="match status" value="1"/>
</dbReference>
<dbReference type="InterPro" id="IPR042184">
    <property type="entry name" value="YqeY/Aim41_N"/>
</dbReference>
<dbReference type="SUPFAM" id="SSF89095">
    <property type="entry name" value="GatB/YqeY motif"/>
    <property type="match status" value="1"/>
</dbReference>
<dbReference type="InterPro" id="IPR003789">
    <property type="entry name" value="Asn/Gln_tRNA_amidoTrase-B-like"/>
</dbReference>
<proteinExistence type="predicted"/>
<dbReference type="EMBL" id="SRRU01000004">
    <property type="protein sequence ID" value="TGN83943.1"/>
    <property type="molecule type" value="Genomic_DNA"/>
</dbReference>
<dbReference type="PANTHER" id="PTHR28055:SF1">
    <property type="entry name" value="ALTERED INHERITANCE OF MITOCHONDRIA PROTEIN 41, MITOCHONDRIAL"/>
    <property type="match status" value="1"/>
</dbReference>
<dbReference type="InterPro" id="IPR023168">
    <property type="entry name" value="GatB_Yqey_C_2"/>
</dbReference>
<keyword evidence="3" id="KW-1185">Reference proteome</keyword>
<evidence type="ECO:0000313" key="3">
    <source>
        <dbReference type="Proteomes" id="UP000298513"/>
    </source>
</evidence>
<dbReference type="PANTHER" id="PTHR28055">
    <property type="entry name" value="ALTERED INHERITANCE OF MITOCHONDRIA PROTEIN 41, MITOCHONDRIAL"/>
    <property type="match status" value="1"/>
</dbReference>
<dbReference type="InterPro" id="IPR019004">
    <property type="entry name" value="YqeY/Aim41"/>
</dbReference>
<organism evidence="2 3">
    <name type="scientific">Streptomyces griseoluteus</name>
    <dbReference type="NCBI Taxonomy" id="29306"/>
    <lineage>
        <taxon>Bacteria</taxon>
        <taxon>Bacillati</taxon>
        <taxon>Actinomycetota</taxon>
        <taxon>Actinomycetes</taxon>
        <taxon>Kitasatosporales</taxon>
        <taxon>Streptomycetaceae</taxon>
        <taxon>Streptomyces</taxon>
    </lineage>
</organism>
<dbReference type="Gene3D" id="1.10.1510.10">
    <property type="entry name" value="Uncharacterised protein YqeY/AIM41 PF09424, N-terminal domain"/>
    <property type="match status" value="1"/>
</dbReference>
<gene>
    <name evidence="2" type="ORF">E5082_14030</name>
</gene>
<evidence type="ECO:0000256" key="1">
    <source>
        <dbReference type="SAM" id="MobiDB-lite"/>
    </source>
</evidence>
<accession>A0A4Z1DJD9</accession>
<name>A0A4Z1DJD9_STRGP</name>
<dbReference type="GeneID" id="91531052"/>
<comment type="caution">
    <text evidence="2">The sequence shown here is derived from an EMBL/GenBank/DDBJ whole genome shotgun (WGS) entry which is preliminary data.</text>
</comment>
<dbReference type="RefSeq" id="WP_030811466.1">
    <property type="nucleotide sequence ID" value="NZ_BNBQ01000004.1"/>
</dbReference>
<protein>
    <submittedName>
        <fullName evidence="2">GatB/YqeY domain-containing protein</fullName>
    </submittedName>
</protein>
<reference evidence="2 3" key="1">
    <citation type="submission" date="2019-04" db="EMBL/GenBank/DDBJ databases">
        <title>Streptomyces sp. nov. Bv016 isolated from bark of Buahinia variegata.</title>
        <authorList>
            <person name="Kanchanasin P."/>
            <person name="Tanasupawat S."/>
            <person name="Yuki M."/>
            <person name="Kudo T."/>
        </authorList>
    </citation>
    <scope>NUCLEOTIDE SEQUENCE [LARGE SCALE GENOMIC DNA]</scope>
    <source>
        <strain evidence="2 3">JCM 4765</strain>
    </source>
</reference>
<sequence length="155" mass="16690">MTTTLKSKLHDDLNAAIRERDELRSATLRLTLAAITKEEVAGKEKRELSDDEVLKVITKEAKKRREAADAFAQGGRPEQAEREKAEGELLATYLPKQLSDDELTTIVAQAVEEAKAGGAEGPRAMGAVMKIVNPKVAGQADGGRVAAIVKQQLQG</sequence>
<dbReference type="AlphaFoldDB" id="A0A4Z1DJD9"/>